<protein>
    <submittedName>
        <fullName evidence="2">Uncharacterized protein</fullName>
    </submittedName>
</protein>
<name>A0A2R8B2R6_9RHOB</name>
<feature type="region of interest" description="Disordered" evidence="1">
    <location>
        <begin position="1"/>
        <end position="146"/>
    </location>
</feature>
<gene>
    <name evidence="2" type="ORF">DEA8626_00354</name>
</gene>
<evidence type="ECO:0000313" key="3">
    <source>
        <dbReference type="Proteomes" id="UP000244924"/>
    </source>
</evidence>
<accession>A0A2R8B2R6</accession>
<dbReference type="EMBL" id="OMOQ01000001">
    <property type="protein sequence ID" value="SPH16840.1"/>
    <property type="molecule type" value="Genomic_DNA"/>
</dbReference>
<dbReference type="AlphaFoldDB" id="A0A2R8B2R6"/>
<reference evidence="2 3" key="1">
    <citation type="submission" date="2018-03" db="EMBL/GenBank/DDBJ databases">
        <authorList>
            <person name="Keele B.F."/>
        </authorList>
    </citation>
    <scope>NUCLEOTIDE SEQUENCE [LARGE SCALE GENOMIC DNA]</scope>
    <source>
        <strain evidence="2 3">CECT 8626</strain>
    </source>
</reference>
<proteinExistence type="predicted"/>
<sequence length="204" mass="22000">MRRTLQGQAPCRRAEEAWARTGVGLNPPQDGRRSGHGQHRQVGPRIWRGRGPPAGSRPQRILSGRSTRAPEPGPRAPRVPGSGRSLRRTSASIATESIALPDGRSEVPKVPAARGSTTERKSGGQGGLRPRAHRGPRRRDGGVGIRHSLRDLSSLVKKQRFPSSPGFATVVDTGAKPLGFEGIVPRQPREFLPRVAGRVASRVR</sequence>
<evidence type="ECO:0000313" key="2">
    <source>
        <dbReference type="EMBL" id="SPH16840.1"/>
    </source>
</evidence>
<organism evidence="2 3">
    <name type="scientific">Albidovulum aquaemixtae</name>
    <dbReference type="NCBI Taxonomy" id="1542388"/>
    <lineage>
        <taxon>Bacteria</taxon>
        <taxon>Pseudomonadati</taxon>
        <taxon>Pseudomonadota</taxon>
        <taxon>Alphaproteobacteria</taxon>
        <taxon>Rhodobacterales</taxon>
        <taxon>Paracoccaceae</taxon>
        <taxon>Albidovulum</taxon>
    </lineage>
</organism>
<evidence type="ECO:0000256" key="1">
    <source>
        <dbReference type="SAM" id="MobiDB-lite"/>
    </source>
</evidence>
<dbReference type="Proteomes" id="UP000244924">
    <property type="component" value="Unassembled WGS sequence"/>
</dbReference>
<keyword evidence="3" id="KW-1185">Reference proteome</keyword>